<reference evidence="9 10" key="1">
    <citation type="journal article" date="2019" name="ISME J.">
        <title>Insights into ecological role of a new deltaproteobacterial order Candidatus Acidulodesulfobacterales by metagenomics and metatranscriptomics.</title>
        <authorList>
            <person name="Tan S."/>
            <person name="Liu J."/>
            <person name="Fang Y."/>
            <person name="Hedlund B.P."/>
            <person name="Lian Z.H."/>
            <person name="Huang L.Y."/>
            <person name="Li J.T."/>
            <person name="Huang L.N."/>
            <person name="Li W.J."/>
            <person name="Jiang H.C."/>
            <person name="Dong H.L."/>
            <person name="Shu W.S."/>
        </authorList>
    </citation>
    <scope>NUCLEOTIDE SEQUENCE [LARGE SCALE GENOMIC DNA]</scope>
    <source>
        <strain evidence="9">AP2</strain>
    </source>
</reference>
<comment type="catalytic activity">
    <reaction evidence="5 7">
        <text>AMP + ATP = 2 ADP</text>
        <dbReference type="Rhea" id="RHEA:12973"/>
        <dbReference type="ChEBI" id="CHEBI:30616"/>
        <dbReference type="ChEBI" id="CHEBI:456215"/>
        <dbReference type="ChEBI" id="CHEBI:456216"/>
        <dbReference type="EC" id="2.7.4.3"/>
    </reaction>
</comment>
<feature type="binding site" evidence="5">
    <location>
        <position position="162"/>
    </location>
    <ligand>
        <name>Zn(2+)</name>
        <dbReference type="ChEBI" id="CHEBI:29105"/>
        <note>structural</note>
    </ligand>
</feature>
<dbReference type="InterPro" id="IPR033690">
    <property type="entry name" value="Adenylat_kinase_CS"/>
</dbReference>
<dbReference type="GO" id="GO:0008270">
    <property type="term" value="F:zinc ion binding"/>
    <property type="evidence" value="ECO:0007669"/>
    <property type="project" value="UniProtKB-UniRule"/>
</dbReference>
<keyword evidence="5" id="KW-0963">Cytoplasm</keyword>
<dbReference type="Pfam" id="PF00406">
    <property type="entry name" value="ADK"/>
    <property type="match status" value="1"/>
</dbReference>
<feature type="binding site" evidence="5">
    <location>
        <position position="136"/>
    </location>
    <ligand>
        <name>ATP</name>
        <dbReference type="ChEBI" id="CHEBI:30616"/>
    </ligand>
</feature>
<proteinExistence type="inferred from homology"/>
<comment type="caution">
    <text evidence="9">The sequence shown here is derived from an EMBL/GenBank/DDBJ whole genome shotgun (WGS) entry which is preliminary data.</text>
</comment>
<feature type="binding site" evidence="5">
    <location>
        <position position="208"/>
    </location>
    <ligand>
        <name>ATP</name>
        <dbReference type="ChEBI" id="CHEBI:30616"/>
    </ligand>
</feature>
<accession>A0A519BIE8</accession>
<dbReference type="SUPFAM" id="SSF52540">
    <property type="entry name" value="P-loop containing nucleoside triphosphate hydrolases"/>
    <property type="match status" value="1"/>
</dbReference>
<dbReference type="NCBIfam" id="TIGR01351">
    <property type="entry name" value="adk"/>
    <property type="match status" value="1"/>
</dbReference>
<dbReference type="PROSITE" id="PS00113">
    <property type="entry name" value="ADENYLATE_KINASE"/>
    <property type="match status" value="1"/>
</dbReference>
<evidence type="ECO:0000313" key="10">
    <source>
        <dbReference type="Proteomes" id="UP000316562"/>
    </source>
</evidence>
<dbReference type="EMBL" id="SGBC01000001">
    <property type="protein sequence ID" value="RZD17024.1"/>
    <property type="molecule type" value="Genomic_DNA"/>
</dbReference>
<comment type="subunit">
    <text evidence="5 7">Monomer.</text>
</comment>
<keyword evidence="4 5" id="KW-0418">Kinase</keyword>
<comment type="subcellular location">
    <subcellularLocation>
        <location evidence="5 7">Cytoplasm</location>
    </subcellularLocation>
</comment>
<feature type="binding site" evidence="5">
    <location>
        <position position="101"/>
    </location>
    <ligand>
        <name>AMP</name>
        <dbReference type="ChEBI" id="CHEBI:456215"/>
    </ligand>
</feature>
<comment type="function">
    <text evidence="5">Catalyzes the reversible transfer of the terminal phosphate group between ATP and AMP. Plays an important role in cellular energy homeostasis and in adenine nucleotide metabolism.</text>
</comment>
<feature type="binding site" evidence="5">
    <location>
        <position position="40"/>
    </location>
    <ligand>
        <name>AMP</name>
        <dbReference type="ChEBI" id="CHEBI:456215"/>
    </ligand>
</feature>
<dbReference type="GO" id="GO:0044209">
    <property type="term" value="P:AMP salvage"/>
    <property type="evidence" value="ECO:0007669"/>
    <property type="project" value="UniProtKB-UniRule"/>
</dbReference>
<comment type="caution">
    <text evidence="5">Lacks conserved residue(s) required for the propagation of feature annotation.</text>
</comment>
<keyword evidence="2 5" id="KW-0545">Nucleotide biosynthesis</keyword>
<feature type="binding site" evidence="5">
    <location>
        <position position="159"/>
    </location>
    <ligand>
        <name>Zn(2+)</name>
        <dbReference type="ChEBI" id="CHEBI:29105"/>
        <note>structural</note>
    </ligand>
</feature>
<dbReference type="AlphaFoldDB" id="A0A519BIE8"/>
<dbReference type="PANTHER" id="PTHR23359">
    <property type="entry name" value="NUCLEOTIDE KINASE"/>
    <property type="match status" value="1"/>
</dbReference>
<dbReference type="PRINTS" id="PR00094">
    <property type="entry name" value="ADENYLTKNASE"/>
</dbReference>
<dbReference type="Gene3D" id="3.40.50.300">
    <property type="entry name" value="P-loop containing nucleotide triphosphate hydrolases"/>
    <property type="match status" value="1"/>
</dbReference>
<evidence type="ECO:0000256" key="7">
    <source>
        <dbReference type="RuleBase" id="RU003331"/>
    </source>
</evidence>
<dbReference type="UniPathway" id="UPA00588">
    <property type="reaction ID" value="UER00649"/>
</dbReference>
<keyword evidence="5 7" id="KW-0067">ATP-binding</keyword>
<keyword evidence="5" id="KW-0479">Metal-binding</keyword>
<dbReference type="Proteomes" id="UP000316562">
    <property type="component" value="Unassembled WGS sequence"/>
</dbReference>
<dbReference type="GO" id="GO:0005524">
    <property type="term" value="F:ATP binding"/>
    <property type="evidence" value="ECO:0007669"/>
    <property type="project" value="UniProtKB-UniRule"/>
</dbReference>
<feature type="binding site" evidence="5">
    <location>
        <position position="180"/>
    </location>
    <ligand>
        <name>AMP</name>
        <dbReference type="ChEBI" id="CHEBI:456215"/>
    </ligand>
</feature>
<feature type="binding site" evidence="5">
    <location>
        <begin position="14"/>
        <end position="19"/>
    </location>
    <ligand>
        <name>ATP</name>
        <dbReference type="ChEBI" id="CHEBI:30616"/>
    </ligand>
</feature>
<evidence type="ECO:0000256" key="1">
    <source>
        <dbReference type="ARBA" id="ARBA00022679"/>
    </source>
</evidence>
<evidence type="ECO:0000256" key="4">
    <source>
        <dbReference type="ARBA" id="ARBA00022777"/>
    </source>
</evidence>
<feature type="binding site" evidence="5">
    <location>
        <position position="142"/>
    </location>
    <ligand>
        <name>Zn(2+)</name>
        <dbReference type="ChEBI" id="CHEBI:29105"/>
        <note>structural</note>
    </ligand>
</feature>
<evidence type="ECO:0000256" key="6">
    <source>
        <dbReference type="RuleBase" id="RU003330"/>
    </source>
</evidence>
<dbReference type="FunFam" id="3.40.50.300:FF:000106">
    <property type="entry name" value="Adenylate kinase mitochondrial"/>
    <property type="match status" value="1"/>
</dbReference>
<dbReference type="InterPro" id="IPR036193">
    <property type="entry name" value="ADK_active_lid_dom_sf"/>
</dbReference>
<feature type="region of interest" description="NMP" evidence="5">
    <location>
        <begin position="34"/>
        <end position="63"/>
    </location>
</feature>
<evidence type="ECO:0000313" key="9">
    <source>
        <dbReference type="EMBL" id="RZD17024.1"/>
    </source>
</evidence>
<dbReference type="Pfam" id="PF05191">
    <property type="entry name" value="ADK_lid"/>
    <property type="match status" value="1"/>
</dbReference>
<organism evidence="9 10">
    <name type="scientific">Acididesulfobacter guangdongensis</name>
    <dbReference type="NCBI Taxonomy" id="2597225"/>
    <lineage>
        <taxon>Bacteria</taxon>
        <taxon>Deltaproteobacteria</taxon>
        <taxon>Candidatus Acidulodesulfobacterales</taxon>
        <taxon>Candidatus Acididesulfobacter</taxon>
    </lineage>
</organism>
<evidence type="ECO:0000256" key="3">
    <source>
        <dbReference type="ARBA" id="ARBA00022741"/>
    </source>
</evidence>
<evidence type="ECO:0000256" key="2">
    <source>
        <dbReference type="ARBA" id="ARBA00022727"/>
    </source>
</evidence>
<keyword evidence="5" id="KW-0862">Zinc</keyword>
<dbReference type="InterPro" id="IPR027417">
    <property type="entry name" value="P-loop_NTPase"/>
</dbReference>
<feature type="binding site" evidence="5">
    <location>
        <begin position="94"/>
        <end position="97"/>
    </location>
    <ligand>
        <name>AMP</name>
        <dbReference type="ChEBI" id="CHEBI:456215"/>
    </ligand>
</feature>
<gene>
    <name evidence="5" type="primary">adk</name>
    <name evidence="9" type="ORF">EVJ46_01945</name>
</gene>
<dbReference type="CDD" id="cd01428">
    <property type="entry name" value="ADK"/>
    <property type="match status" value="1"/>
</dbReference>
<feature type="binding site" evidence="5">
    <location>
        <position position="169"/>
    </location>
    <ligand>
        <name>AMP</name>
        <dbReference type="ChEBI" id="CHEBI:456215"/>
    </ligand>
</feature>
<dbReference type="InterPro" id="IPR006259">
    <property type="entry name" value="Adenyl_kin_sub"/>
</dbReference>
<keyword evidence="1 5" id="KW-0808">Transferase</keyword>
<keyword evidence="3 5" id="KW-0547">Nucleotide-binding</keyword>
<comment type="pathway">
    <text evidence="5">Purine metabolism; AMP biosynthesis via salvage pathway; AMP from ADP: step 1/1.</text>
</comment>
<dbReference type="EC" id="2.7.4.3" evidence="5 7"/>
<evidence type="ECO:0000256" key="5">
    <source>
        <dbReference type="HAMAP-Rule" id="MF_00235"/>
    </source>
</evidence>
<protein>
    <recommendedName>
        <fullName evidence="5 7">Adenylate kinase</fullName>
        <shortName evidence="5">AK</shortName>
        <ecNumber evidence="5 7">2.7.4.3</ecNumber>
    </recommendedName>
    <alternativeName>
        <fullName evidence="5">ATP-AMP transphosphorylase</fullName>
    </alternativeName>
    <alternativeName>
        <fullName evidence="5">ATP:AMP phosphotransferase</fullName>
    </alternativeName>
    <alternativeName>
        <fullName evidence="5">Adenylate monophosphate kinase</fullName>
    </alternativeName>
</protein>
<dbReference type="HAMAP" id="MF_00235">
    <property type="entry name" value="Adenylate_kinase_Adk"/>
    <property type="match status" value="1"/>
</dbReference>
<dbReference type="InterPro" id="IPR007862">
    <property type="entry name" value="Adenylate_kinase_lid-dom"/>
</dbReference>
<feature type="region of interest" description="LID" evidence="5">
    <location>
        <begin position="135"/>
        <end position="172"/>
    </location>
</feature>
<feature type="binding site" evidence="5">
    <location>
        <position position="35"/>
    </location>
    <ligand>
        <name>AMP</name>
        <dbReference type="ChEBI" id="CHEBI:456215"/>
    </ligand>
</feature>
<evidence type="ECO:0000259" key="8">
    <source>
        <dbReference type="Pfam" id="PF05191"/>
    </source>
</evidence>
<dbReference type="GO" id="GO:0004017">
    <property type="term" value="F:AMP kinase activity"/>
    <property type="evidence" value="ECO:0007669"/>
    <property type="project" value="UniProtKB-UniRule"/>
</dbReference>
<comment type="similarity">
    <text evidence="5 6">Belongs to the adenylate kinase family.</text>
</comment>
<name>A0A519BIE8_ACIG2</name>
<feature type="domain" description="Adenylate kinase active site lid" evidence="8">
    <location>
        <begin position="136"/>
        <end position="171"/>
    </location>
</feature>
<dbReference type="SUPFAM" id="SSF57774">
    <property type="entry name" value="Microbial and mitochondrial ADK, insert 'zinc finger' domain"/>
    <property type="match status" value="1"/>
</dbReference>
<comment type="domain">
    <text evidence="5">Consists of three domains, a large central CORE domain and two small peripheral domains, NMPbind and LID, which undergo movements during catalysis. The LID domain closes over the site of phosphoryl transfer upon ATP binding. Assembling and dissambling the active center during each catalytic cycle provides an effective means to prevent ATP hydrolysis. Some bacteria have evolved a zinc-coordinating structure that stabilizes the LID domain.</text>
</comment>
<sequence length="225" mass="25665">MKNNLICVLIGAPGAGKGTQAKNVANYYNCKLISTGDILRENVENRTVLGLEAKKYIDNGNLAPAQIVVSMIKNVIKSSVEDKTASDKSFLFDGFPRDLEQNRLFEQILDELNLSIKGVIYINIDDDIVYERLTNRRICPKCNRVYHLKFNPPKFDNLCDDCKVKLITREDDKIDVIKNRLEVYKQLTYPLIEYYRKKNKVVEINGNKNADDVLKDIISGINCAK</sequence>
<dbReference type="GO" id="GO:0005737">
    <property type="term" value="C:cytoplasm"/>
    <property type="evidence" value="ECO:0007669"/>
    <property type="project" value="UniProtKB-SubCell"/>
</dbReference>
<dbReference type="InterPro" id="IPR000850">
    <property type="entry name" value="Adenylat/UMP-CMP_kin"/>
</dbReference>
<feature type="binding site" evidence="5">
    <location>
        <position position="139"/>
    </location>
    <ligand>
        <name>Zn(2+)</name>
        <dbReference type="ChEBI" id="CHEBI:29105"/>
        <note>structural</note>
    </ligand>
</feature>
<feature type="binding site" evidence="5">
    <location>
        <begin position="145"/>
        <end position="146"/>
    </location>
    <ligand>
        <name>ATP</name>
        <dbReference type="ChEBI" id="CHEBI:30616"/>
    </ligand>
</feature>